<protein>
    <submittedName>
        <fullName evidence="1">Uncharacterized protein</fullName>
    </submittedName>
</protein>
<dbReference type="EMBL" id="GEGO01002769">
    <property type="protein sequence ID" value="JAR92635.1"/>
    <property type="molecule type" value="Transcribed_RNA"/>
</dbReference>
<sequence>MTVASLRSDKTYQTERAQACKDSFYKQSSISHMTCHTHQLPEISAVTLGTISFKLFMTRFHQYCNVPPPSTYNLLEKGPRIRYRRVLYT</sequence>
<evidence type="ECO:0000313" key="1">
    <source>
        <dbReference type="EMBL" id="JAR92635.1"/>
    </source>
</evidence>
<organism evidence="1">
    <name type="scientific">Ixodes ricinus</name>
    <name type="common">Common tick</name>
    <name type="synonym">Acarus ricinus</name>
    <dbReference type="NCBI Taxonomy" id="34613"/>
    <lineage>
        <taxon>Eukaryota</taxon>
        <taxon>Metazoa</taxon>
        <taxon>Ecdysozoa</taxon>
        <taxon>Arthropoda</taxon>
        <taxon>Chelicerata</taxon>
        <taxon>Arachnida</taxon>
        <taxon>Acari</taxon>
        <taxon>Parasitiformes</taxon>
        <taxon>Ixodida</taxon>
        <taxon>Ixodoidea</taxon>
        <taxon>Ixodidae</taxon>
        <taxon>Ixodinae</taxon>
        <taxon>Ixodes</taxon>
    </lineage>
</organism>
<name>A0A147BQF3_IXORI</name>
<dbReference type="AlphaFoldDB" id="A0A147BQF3"/>
<accession>A0A147BQF3</accession>
<reference evidence="1" key="1">
    <citation type="journal article" date="2018" name="PLoS Negl. Trop. Dis.">
        <title>Sialome diversity of ticks revealed by RNAseq of single tick salivary glands.</title>
        <authorList>
            <person name="Perner J."/>
            <person name="Kropackova S."/>
            <person name="Kopacek P."/>
            <person name="Ribeiro J.M."/>
        </authorList>
    </citation>
    <scope>NUCLEOTIDE SEQUENCE</scope>
    <source>
        <strain evidence="1">Siblings of single egg batch collected in Ceske Budejovice</strain>
        <tissue evidence="1">Salivary glands</tissue>
    </source>
</reference>
<proteinExistence type="predicted"/>